<reference evidence="3 4" key="1">
    <citation type="journal article" date="2017" name="Int. J. Syst. Evol. Microbiol.">
        <title>Rouxiella badensis sp. nov. and Rouxiella silvae sp. nov. isolated from peat bog soil in Germany and emendation of the genus description.</title>
        <authorList>
            <person name="Le Fleche-Mateos A."/>
            <person name="Kugler J.H."/>
            <person name="Hansen S.H."/>
            <person name="Syldatk C."/>
            <person name="Hausmann R."/>
            <person name="Lomprez F."/>
            <person name="Vandenbogaert M."/>
            <person name="Manuguerra J.C."/>
            <person name="Grimont P.A."/>
        </authorList>
    </citation>
    <scope>NUCLEOTIDE SEQUENCE [LARGE SCALE GENOMIC DNA]</scope>
    <source>
        <strain evidence="3 4">DSM 100043</strain>
    </source>
</reference>
<dbReference type="STRING" id="1646377.BS640_00140"/>
<gene>
    <name evidence="3" type="ORF">BS640_00140</name>
</gene>
<proteinExistence type="predicted"/>
<evidence type="ECO:0000256" key="1">
    <source>
        <dbReference type="SAM" id="Phobius"/>
    </source>
</evidence>
<evidence type="ECO:0000313" key="3">
    <source>
        <dbReference type="EMBL" id="ORJ27371.1"/>
    </source>
</evidence>
<keyword evidence="1" id="KW-0812">Transmembrane</keyword>
<protein>
    <recommendedName>
        <fullName evidence="2">Anti-sigma K factor RskA C-terminal domain-containing protein</fullName>
    </recommendedName>
</protein>
<dbReference type="PANTHER" id="PTHR37461:SF1">
    <property type="entry name" value="ANTI-SIGMA-K FACTOR RSKA"/>
    <property type="match status" value="1"/>
</dbReference>
<dbReference type="AlphaFoldDB" id="A0A1X0WKY0"/>
<feature type="domain" description="Anti-sigma K factor RskA C-terminal" evidence="2">
    <location>
        <begin position="105"/>
        <end position="235"/>
    </location>
</feature>
<feature type="transmembrane region" description="Helical" evidence="1">
    <location>
        <begin position="100"/>
        <end position="120"/>
    </location>
</feature>
<comment type="caution">
    <text evidence="3">The sequence shown here is derived from an EMBL/GenBank/DDBJ whole genome shotgun (WGS) entry which is preliminary data.</text>
</comment>
<dbReference type="InterPro" id="IPR018764">
    <property type="entry name" value="RskA_C"/>
</dbReference>
<accession>A0A1X0WKY0</accession>
<keyword evidence="1" id="KW-0472">Membrane</keyword>
<dbReference type="GO" id="GO:0006417">
    <property type="term" value="P:regulation of translation"/>
    <property type="evidence" value="ECO:0007669"/>
    <property type="project" value="TreeGrafter"/>
</dbReference>
<evidence type="ECO:0000259" key="2">
    <source>
        <dbReference type="Pfam" id="PF10099"/>
    </source>
</evidence>
<evidence type="ECO:0000313" key="4">
    <source>
        <dbReference type="Proteomes" id="UP000192536"/>
    </source>
</evidence>
<keyword evidence="1" id="KW-1133">Transmembrane helix</keyword>
<dbReference type="InterPro" id="IPR051474">
    <property type="entry name" value="Anti-sigma-K/W_factor"/>
</dbReference>
<sequence>MKNRREYHAALSAEYALGTLRGPARLQFEQQMQQDPELAAEVARWQEAFAQLDNQLKPIVPPDSVWKRIQLQLPPKPPATDTTHQSTSSRLPGISRLNSAYIGWAVAACLAVVLVLPKLWESSSMLSSQATPVAILGNGAGTADSGQWVVTASNTSSQVQQLTITPLHAAEVASDRSLELWVIPAGGKPQSLGLLSNSAATQLALNDNLANGNSTLAISLEPKGGSPTGQPTGAVLYSGRITL</sequence>
<keyword evidence="4" id="KW-1185">Reference proteome</keyword>
<organism evidence="3 4">
    <name type="scientific">Rouxiella badensis</name>
    <dbReference type="NCBI Taxonomy" id="1646377"/>
    <lineage>
        <taxon>Bacteria</taxon>
        <taxon>Pseudomonadati</taxon>
        <taxon>Pseudomonadota</taxon>
        <taxon>Gammaproteobacteria</taxon>
        <taxon>Enterobacterales</taxon>
        <taxon>Yersiniaceae</taxon>
        <taxon>Rouxiella</taxon>
    </lineage>
</organism>
<dbReference type="PANTHER" id="PTHR37461">
    <property type="entry name" value="ANTI-SIGMA-K FACTOR RSKA"/>
    <property type="match status" value="1"/>
</dbReference>
<dbReference type="RefSeq" id="WP_017491587.1">
    <property type="nucleotide sequence ID" value="NZ_MRWE01000001.1"/>
</dbReference>
<dbReference type="EMBL" id="MRWE01000001">
    <property type="protein sequence ID" value="ORJ27371.1"/>
    <property type="molecule type" value="Genomic_DNA"/>
</dbReference>
<name>A0A1X0WKY0_9GAMM</name>
<dbReference type="GO" id="GO:0005886">
    <property type="term" value="C:plasma membrane"/>
    <property type="evidence" value="ECO:0007669"/>
    <property type="project" value="InterPro"/>
</dbReference>
<dbReference type="Pfam" id="PF10099">
    <property type="entry name" value="RskA_C"/>
    <property type="match status" value="1"/>
</dbReference>
<dbReference type="Proteomes" id="UP000192536">
    <property type="component" value="Unassembled WGS sequence"/>
</dbReference>
<dbReference type="GO" id="GO:0016989">
    <property type="term" value="F:sigma factor antagonist activity"/>
    <property type="evidence" value="ECO:0007669"/>
    <property type="project" value="TreeGrafter"/>
</dbReference>